<reference evidence="1 2" key="1">
    <citation type="submission" date="2021-07" db="EMBL/GenBank/DDBJ databases">
        <authorList>
            <person name="Kim M.K."/>
        </authorList>
    </citation>
    <scope>NUCLEOTIDE SEQUENCE [LARGE SCALE GENOMIC DNA]</scope>
    <source>
        <strain evidence="1 2">HLY7-15</strain>
    </source>
</reference>
<name>A0ABS6X863_9BACT</name>
<comment type="caution">
    <text evidence="1">The sequence shown here is derived from an EMBL/GenBank/DDBJ whole genome shotgun (WGS) entry which is preliminary data.</text>
</comment>
<protein>
    <submittedName>
        <fullName evidence="1">Uncharacterized protein</fullName>
    </submittedName>
</protein>
<evidence type="ECO:0000313" key="2">
    <source>
        <dbReference type="Proteomes" id="UP000774935"/>
    </source>
</evidence>
<evidence type="ECO:0000313" key="1">
    <source>
        <dbReference type="EMBL" id="MBW3363693.1"/>
    </source>
</evidence>
<gene>
    <name evidence="1" type="ORF">KYK27_01465</name>
</gene>
<accession>A0ABS6X863</accession>
<keyword evidence="2" id="KW-1185">Reference proteome</keyword>
<dbReference type="Proteomes" id="UP000774935">
    <property type="component" value="Unassembled WGS sequence"/>
</dbReference>
<dbReference type="RefSeq" id="WP_199108294.1">
    <property type="nucleotide sequence ID" value="NZ_JAHWXQ010000001.1"/>
</dbReference>
<dbReference type="EMBL" id="JAHWXQ010000001">
    <property type="protein sequence ID" value="MBW3363693.1"/>
    <property type="molecule type" value="Genomic_DNA"/>
</dbReference>
<organism evidence="1 2">
    <name type="scientific">Pontibacter populi</name>
    <dbReference type="NCBI Taxonomy" id="890055"/>
    <lineage>
        <taxon>Bacteria</taxon>
        <taxon>Pseudomonadati</taxon>
        <taxon>Bacteroidota</taxon>
        <taxon>Cytophagia</taxon>
        <taxon>Cytophagales</taxon>
        <taxon>Hymenobacteraceae</taxon>
        <taxon>Pontibacter</taxon>
    </lineage>
</organism>
<sequence length="82" mass="9122">MVDSIGVETKAPIKDWVEVGIFGPAHKGEERGKPLYLKKHLINSPNQTVTILVPGRPAKAGIDPNYLLVDWELKDNTQDVKM</sequence>
<proteinExistence type="predicted"/>